<feature type="domain" description="HTH lysR-type" evidence="5">
    <location>
        <begin position="1"/>
        <end position="59"/>
    </location>
</feature>
<evidence type="ECO:0000256" key="2">
    <source>
        <dbReference type="ARBA" id="ARBA00023015"/>
    </source>
</evidence>
<evidence type="ECO:0000256" key="1">
    <source>
        <dbReference type="ARBA" id="ARBA00009437"/>
    </source>
</evidence>
<accession>A0ABS9RZF6</accession>
<keyword evidence="2" id="KW-0805">Transcription regulation</keyword>
<comment type="caution">
    <text evidence="6">The sequence shown here is derived from an EMBL/GenBank/DDBJ whole genome shotgun (WGS) entry which is preliminary data.</text>
</comment>
<dbReference type="SUPFAM" id="SSF53850">
    <property type="entry name" value="Periplasmic binding protein-like II"/>
    <property type="match status" value="1"/>
</dbReference>
<keyword evidence="4" id="KW-0804">Transcription</keyword>
<protein>
    <submittedName>
        <fullName evidence="6">LysR family transcriptional regulator</fullName>
    </submittedName>
</protein>
<dbReference type="PROSITE" id="PS50931">
    <property type="entry name" value="HTH_LYSR"/>
    <property type="match status" value="1"/>
</dbReference>
<dbReference type="InterPro" id="IPR036390">
    <property type="entry name" value="WH_DNA-bd_sf"/>
</dbReference>
<dbReference type="InterPro" id="IPR000847">
    <property type="entry name" value="LysR_HTH_N"/>
</dbReference>
<sequence>MNLLVAMTAFVRVAELGSYTRAAEQLELSRTQVSKLVMQLETHLQVRLLQRTTRRLHLTEAGERYLARAQGILQALEEAEAEVGAGVTEICGRLRVNGPMAFGTDYLAPLVARFMVRHPALEMRLDLNDRRVDLLEEGYDLAIRIGSLPDSSLVARPLTRCHLLLCASPAYLAAHGEPQRLEELTEHRCLRYRTSGGGTTWQLGDHSLPVSGPLDSNNGVVLVQAAEDGLGIIQQPSFLLTESIREGRLVPILAEAPPVTLGVYGLYPARRHLPAKVEHFLDFLAEAWGEPPYWEAELGLSPKRKQ</sequence>
<evidence type="ECO:0000259" key="5">
    <source>
        <dbReference type="PROSITE" id="PS50931"/>
    </source>
</evidence>
<evidence type="ECO:0000256" key="4">
    <source>
        <dbReference type="ARBA" id="ARBA00023163"/>
    </source>
</evidence>
<dbReference type="RefSeq" id="WP_240569733.1">
    <property type="nucleotide sequence ID" value="NZ_JAKVPY010000031.1"/>
</dbReference>
<dbReference type="Proteomes" id="UP001202117">
    <property type="component" value="Unassembled WGS sequence"/>
</dbReference>
<proteinExistence type="inferred from homology"/>
<dbReference type="InterPro" id="IPR058163">
    <property type="entry name" value="LysR-type_TF_proteobact-type"/>
</dbReference>
<reference evidence="6 7" key="1">
    <citation type="submission" date="2022-02" db="EMBL/GenBank/DDBJ databases">
        <title>Halomonas fukangensis sp. nov., a halophilic bacterium isolated from a bulk soil of Kalidium foliatum at Fukang.</title>
        <authorList>
            <person name="Huang Y."/>
        </authorList>
    </citation>
    <scope>NUCLEOTIDE SEQUENCE [LARGE SCALE GENOMIC DNA]</scope>
    <source>
        <strain evidence="6 7">EGI 63088</strain>
    </source>
</reference>
<dbReference type="InterPro" id="IPR036388">
    <property type="entry name" value="WH-like_DNA-bd_sf"/>
</dbReference>
<dbReference type="EMBL" id="JAKVPY010000031">
    <property type="protein sequence ID" value="MCH4565199.1"/>
    <property type="molecule type" value="Genomic_DNA"/>
</dbReference>
<dbReference type="SUPFAM" id="SSF46785">
    <property type="entry name" value="Winged helix' DNA-binding domain"/>
    <property type="match status" value="1"/>
</dbReference>
<keyword evidence="7" id="KW-1185">Reference proteome</keyword>
<gene>
    <name evidence="6" type="ORF">MKP05_19045</name>
</gene>
<evidence type="ECO:0000313" key="7">
    <source>
        <dbReference type="Proteomes" id="UP001202117"/>
    </source>
</evidence>
<dbReference type="Gene3D" id="3.40.190.290">
    <property type="match status" value="1"/>
</dbReference>
<evidence type="ECO:0000256" key="3">
    <source>
        <dbReference type="ARBA" id="ARBA00023125"/>
    </source>
</evidence>
<evidence type="ECO:0000313" key="6">
    <source>
        <dbReference type="EMBL" id="MCH4565199.1"/>
    </source>
</evidence>
<dbReference type="CDD" id="cd08422">
    <property type="entry name" value="PBP2_CrgA_like"/>
    <property type="match status" value="1"/>
</dbReference>
<name>A0ABS9RZF6_9GAMM</name>
<comment type="similarity">
    <text evidence="1">Belongs to the LysR transcriptional regulatory family.</text>
</comment>
<dbReference type="Gene3D" id="1.10.10.10">
    <property type="entry name" value="Winged helix-like DNA-binding domain superfamily/Winged helix DNA-binding domain"/>
    <property type="match status" value="1"/>
</dbReference>
<dbReference type="Pfam" id="PF00126">
    <property type="entry name" value="HTH_1"/>
    <property type="match status" value="1"/>
</dbReference>
<organism evidence="6 7">
    <name type="scientific">Halomonas flagellata</name>
    <dbReference type="NCBI Taxonomy" id="2920385"/>
    <lineage>
        <taxon>Bacteria</taxon>
        <taxon>Pseudomonadati</taxon>
        <taxon>Pseudomonadota</taxon>
        <taxon>Gammaproteobacteria</taxon>
        <taxon>Oceanospirillales</taxon>
        <taxon>Halomonadaceae</taxon>
        <taxon>Halomonas</taxon>
    </lineage>
</organism>
<dbReference type="InterPro" id="IPR005119">
    <property type="entry name" value="LysR_subst-bd"/>
</dbReference>
<dbReference type="PANTHER" id="PTHR30537">
    <property type="entry name" value="HTH-TYPE TRANSCRIPTIONAL REGULATOR"/>
    <property type="match status" value="1"/>
</dbReference>
<dbReference type="Pfam" id="PF03466">
    <property type="entry name" value="LysR_substrate"/>
    <property type="match status" value="1"/>
</dbReference>
<keyword evidence="3" id="KW-0238">DNA-binding</keyword>
<dbReference type="PANTHER" id="PTHR30537:SF5">
    <property type="entry name" value="HTH-TYPE TRANSCRIPTIONAL ACTIVATOR TTDR-RELATED"/>
    <property type="match status" value="1"/>
</dbReference>